<keyword evidence="8" id="KW-1185">Reference proteome</keyword>
<feature type="transmembrane region" description="Helical" evidence="6">
    <location>
        <begin position="316"/>
        <end position="334"/>
    </location>
</feature>
<reference evidence="7 8" key="2">
    <citation type="journal article" date="2010" name="Stand. Genomic Sci.">
        <title>Complete genome sequence of Sebaldella termitidis type strain (NCTC 11300).</title>
        <authorList>
            <person name="Harmon-Smith M."/>
            <person name="Celia L."/>
            <person name="Chertkov O."/>
            <person name="Lapidus A."/>
            <person name="Copeland A."/>
            <person name="Glavina Del Rio T."/>
            <person name="Nolan M."/>
            <person name="Lucas S."/>
            <person name="Tice H."/>
            <person name="Cheng J.F."/>
            <person name="Han C."/>
            <person name="Detter J.C."/>
            <person name="Bruce D."/>
            <person name="Goodwin L."/>
            <person name="Pitluck S."/>
            <person name="Pati A."/>
            <person name="Liolios K."/>
            <person name="Ivanova N."/>
            <person name="Mavromatis K."/>
            <person name="Mikhailova N."/>
            <person name="Chen A."/>
            <person name="Palaniappan K."/>
            <person name="Land M."/>
            <person name="Hauser L."/>
            <person name="Chang Y.J."/>
            <person name="Jeffries C.D."/>
            <person name="Brettin T."/>
            <person name="Goker M."/>
            <person name="Beck B."/>
            <person name="Bristow J."/>
            <person name="Eisen J.A."/>
            <person name="Markowitz V."/>
            <person name="Hugenholtz P."/>
            <person name="Kyrpides N.C."/>
            <person name="Klenk H.P."/>
            <person name="Chen F."/>
        </authorList>
    </citation>
    <scope>NUCLEOTIDE SEQUENCE [LARGE SCALE GENOMIC DNA]</scope>
    <source>
        <strain evidence="8">ATCC 33386 / NCTC 11300</strain>
    </source>
</reference>
<evidence type="ECO:0000313" key="8">
    <source>
        <dbReference type="Proteomes" id="UP000000845"/>
    </source>
</evidence>
<feature type="transmembrane region" description="Helical" evidence="6">
    <location>
        <begin position="57"/>
        <end position="75"/>
    </location>
</feature>
<comment type="subcellular location">
    <subcellularLocation>
        <location evidence="1">Cell membrane</location>
        <topology evidence="1">Multi-pass membrane protein</topology>
    </subcellularLocation>
</comment>
<evidence type="ECO:0000256" key="3">
    <source>
        <dbReference type="ARBA" id="ARBA00022692"/>
    </source>
</evidence>
<dbReference type="Proteomes" id="UP000000845">
    <property type="component" value="Chromosome"/>
</dbReference>
<accession>D1ARH6</accession>
<name>D1ARH6_SEBTE</name>
<dbReference type="GO" id="GO:0005886">
    <property type="term" value="C:plasma membrane"/>
    <property type="evidence" value="ECO:0007669"/>
    <property type="project" value="UniProtKB-SubCell"/>
</dbReference>
<dbReference type="PANTHER" id="PTHR47089:SF1">
    <property type="entry name" value="GUANOSINE ABC TRANSPORTER PERMEASE PROTEIN NUPP"/>
    <property type="match status" value="1"/>
</dbReference>
<sequence>MNMKNKYINIFISIIVCMFLSGIIIAIMGEDPVEAYIQLFRGAFVGNFNLGSTLEKFVPLLLTGLAFIVGAKVGVFNVGVEGELYLGAVTAAWVGYSLKGMPSVIHIILCFAAAMIVGAAWAFIPAYLKAYFSVNEVCVTILMNYVAIYITSYLVNYPLSGHTGVSQTPPIEKTASLMRILKPSRANIGLFIAIGVCILIYFIIRKTKFGFEMRNTGSNPFFAEYVGVRPKKVMILGMLMSGAIGGLAGAIEVMGIYGVFLDNFSLNIAGDGMLAALIAKGSLAALPVLSLFIAALKSGSLGMERYTGVPKSLIDVLIALFILLATMDTLFSFIKSKKKKNKE</sequence>
<feature type="transmembrane region" description="Helical" evidence="6">
    <location>
        <begin position="136"/>
        <end position="155"/>
    </location>
</feature>
<dbReference type="GO" id="GO:0022857">
    <property type="term" value="F:transmembrane transporter activity"/>
    <property type="evidence" value="ECO:0007669"/>
    <property type="project" value="InterPro"/>
</dbReference>
<dbReference type="STRING" id="526218.Sterm_3628"/>
<keyword evidence="4 6" id="KW-1133">Transmembrane helix</keyword>
<feature type="transmembrane region" description="Helical" evidence="6">
    <location>
        <begin position="186"/>
        <end position="204"/>
    </location>
</feature>
<evidence type="ECO:0000256" key="5">
    <source>
        <dbReference type="ARBA" id="ARBA00023136"/>
    </source>
</evidence>
<keyword evidence="2" id="KW-1003">Cell membrane</keyword>
<evidence type="ECO:0000313" key="7">
    <source>
        <dbReference type="EMBL" id="ACZ10462.1"/>
    </source>
</evidence>
<evidence type="ECO:0000256" key="2">
    <source>
        <dbReference type="ARBA" id="ARBA00022475"/>
    </source>
</evidence>
<dbReference type="KEGG" id="str:Sterm_3628"/>
<evidence type="ECO:0000256" key="6">
    <source>
        <dbReference type="SAM" id="Phobius"/>
    </source>
</evidence>
<dbReference type="eggNOG" id="COG4603">
    <property type="taxonomic scope" value="Bacteria"/>
</dbReference>
<keyword evidence="3 6" id="KW-0812">Transmembrane</keyword>
<dbReference type="EMBL" id="CP001739">
    <property type="protein sequence ID" value="ACZ10462.1"/>
    <property type="molecule type" value="Genomic_DNA"/>
</dbReference>
<keyword evidence="5 6" id="KW-0472">Membrane</keyword>
<feature type="transmembrane region" description="Helical" evidence="6">
    <location>
        <begin position="104"/>
        <end position="124"/>
    </location>
</feature>
<feature type="transmembrane region" description="Helical" evidence="6">
    <location>
        <begin position="235"/>
        <end position="260"/>
    </location>
</feature>
<dbReference type="AlphaFoldDB" id="D1ARH6"/>
<evidence type="ECO:0000256" key="4">
    <source>
        <dbReference type="ARBA" id="ARBA00022989"/>
    </source>
</evidence>
<dbReference type="CDD" id="cd06580">
    <property type="entry name" value="TM_PBP1_transp_TpRbsC_like"/>
    <property type="match status" value="1"/>
</dbReference>
<protein>
    <submittedName>
        <fullName evidence="7">Inner-membrane translocator</fullName>
    </submittedName>
</protein>
<proteinExistence type="predicted"/>
<feature type="transmembrane region" description="Helical" evidence="6">
    <location>
        <begin position="272"/>
        <end position="296"/>
    </location>
</feature>
<dbReference type="PANTHER" id="PTHR47089">
    <property type="entry name" value="ABC TRANSPORTER, PERMEASE PROTEIN"/>
    <property type="match status" value="1"/>
</dbReference>
<gene>
    <name evidence="7" type="ordered locus">Sterm_3628</name>
</gene>
<dbReference type="InterPro" id="IPR001851">
    <property type="entry name" value="ABC_transp_permease"/>
</dbReference>
<organism evidence="7 8">
    <name type="scientific">Sebaldella termitidis (strain ATCC 33386 / NCTC 11300)</name>
    <dbReference type="NCBI Taxonomy" id="526218"/>
    <lineage>
        <taxon>Bacteria</taxon>
        <taxon>Fusobacteriati</taxon>
        <taxon>Fusobacteriota</taxon>
        <taxon>Fusobacteriia</taxon>
        <taxon>Fusobacteriales</taxon>
        <taxon>Leptotrichiaceae</taxon>
        <taxon>Sebaldella</taxon>
    </lineage>
</organism>
<feature type="transmembrane region" description="Helical" evidence="6">
    <location>
        <begin position="7"/>
        <end position="29"/>
    </location>
</feature>
<reference evidence="8" key="1">
    <citation type="submission" date="2009-09" db="EMBL/GenBank/DDBJ databases">
        <title>The complete chromosome of Sebaldella termitidis ATCC 33386.</title>
        <authorList>
            <consortium name="US DOE Joint Genome Institute (JGI-PGF)"/>
            <person name="Lucas S."/>
            <person name="Copeland A."/>
            <person name="Lapidus A."/>
            <person name="Glavina del Rio T."/>
            <person name="Dalin E."/>
            <person name="Tice H."/>
            <person name="Bruce D."/>
            <person name="Goodwin L."/>
            <person name="Pitluck S."/>
            <person name="Kyrpides N."/>
            <person name="Mavromatis K."/>
            <person name="Ivanova N."/>
            <person name="Mikhailova N."/>
            <person name="Sims D."/>
            <person name="Meincke L."/>
            <person name="Brettin T."/>
            <person name="Detter J.C."/>
            <person name="Han C."/>
            <person name="Larimer F."/>
            <person name="Land M."/>
            <person name="Hauser L."/>
            <person name="Markowitz V."/>
            <person name="Cheng J.F."/>
            <person name="Hugenholtz P."/>
            <person name="Woyke T."/>
            <person name="Wu D."/>
            <person name="Eisen J.A."/>
        </authorList>
    </citation>
    <scope>NUCLEOTIDE SEQUENCE [LARGE SCALE GENOMIC DNA]</scope>
    <source>
        <strain evidence="8">ATCC 33386 / NCTC 11300</strain>
    </source>
</reference>
<dbReference type="HOGENOM" id="CLU_040769_0_1_0"/>
<evidence type="ECO:0000256" key="1">
    <source>
        <dbReference type="ARBA" id="ARBA00004651"/>
    </source>
</evidence>
<dbReference type="Pfam" id="PF02653">
    <property type="entry name" value="BPD_transp_2"/>
    <property type="match status" value="1"/>
</dbReference>